<accession>A0ABT5S5S2</accession>
<evidence type="ECO:0000313" key="2">
    <source>
        <dbReference type="Proteomes" id="UP001151478"/>
    </source>
</evidence>
<organism evidence="1 2">
    <name type="scientific">Polaribacter ponticola</name>
    <dbReference type="NCBI Taxonomy" id="2978475"/>
    <lineage>
        <taxon>Bacteria</taxon>
        <taxon>Pseudomonadati</taxon>
        <taxon>Bacteroidota</taxon>
        <taxon>Flavobacteriia</taxon>
        <taxon>Flavobacteriales</taxon>
        <taxon>Flavobacteriaceae</taxon>
    </lineage>
</organism>
<protein>
    <recommendedName>
        <fullName evidence="3">Lacal_2735 family protein</fullName>
    </recommendedName>
</protein>
<dbReference type="RefSeq" id="WP_265726662.1">
    <property type="nucleotide sequence ID" value="NZ_JAOSLC020000002.1"/>
</dbReference>
<keyword evidence="2" id="KW-1185">Reference proteome</keyword>
<gene>
    <name evidence="1" type="ORF">N5A56_003020</name>
</gene>
<evidence type="ECO:0000313" key="1">
    <source>
        <dbReference type="EMBL" id="MDD7913452.1"/>
    </source>
</evidence>
<proteinExistence type="predicted"/>
<dbReference type="Proteomes" id="UP001151478">
    <property type="component" value="Unassembled WGS sequence"/>
</dbReference>
<dbReference type="EMBL" id="JAOSLC020000002">
    <property type="protein sequence ID" value="MDD7913452.1"/>
    <property type="molecule type" value="Genomic_DNA"/>
</dbReference>
<reference evidence="1" key="1">
    <citation type="submission" date="2023-02" db="EMBL/GenBank/DDBJ databases">
        <title>Polaribacter ponticola sp. nov., isolated from seawater.</title>
        <authorList>
            <person name="Baek J.H."/>
            <person name="Kim J.M."/>
            <person name="Choi D.G."/>
            <person name="Jeon C.O."/>
        </authorList>
    </citation>
    <scope>NUCLEOTIDE SEQUENCE</scope>
    <source>
        <strain evidence="1">MSW5</strain>
    </source>
</reference>
<name>A0ABT5S5S2_9FLAO</name>
<evidence type="ECO:0008006" key="3">
    <source>
        <dbReference type="Google" id="ProtNLM"/>
    </source>
</evidence>
<sequence length="62" mass="7644">MYPKKQFYSFKKQLKERYLKLVEKSNNYRFEDEVKSDIAAFKAMKVLEKMNRLSYLERKLTV</sequence>
<comment type="caution">
    <text evidence="1">The sequence shown here is derived from an EMBL/GenBank/DDBJ whole genome shotgun (WGS) entry which is preliminary data.</text>
</comment>